<evidence type="ECO:0008006" key="3">
    <source>
        <dbReference type="Google" id="ProtNLM"/>
    </source>
</evidence>
<organism evidence="1 2">
    <name type="scientific">Stylosanthes scabra</name>
    <dbReference type="NCBI Taxonomy" id="79078"/>
    <lineage>
        <taxon>Eukaryota</taxon>
        <taxon>Viridiplantae</taxon>
        <taxon>Streptophyta</taxon>
        <taxon>Embryophyta</taxon>
        <taxon>Tracheophyta</taxon>
        <taxon>Spermatophyta</taxon>
        <taxon>Magnoliopsida</taxon>
        <taxon>eudicotyledons</taxon>
        <taxon>Gunneridae</taxon>
        <taxon>Pentapetalae</taxon>
        <taxon>rosids</taxon>
        <taxon>fabids</taxon>
        <taxon>Fabales</taxon>
        <taxon>Fabaceae</taxon>
        <taxon>Papilionoideae</taxon>
        <taxon>50 kb inversion clade</taxon>
        <taxon>dalbergioids sensu lato</taxon>
        <taxon>Dalbergieae</taxon>
        <taxon>Pterocarpus clade</taxon>
        <taxon>Stylosanthes</taxon>
    </lineage>
</organism>
<evidence type="ECO:0000313" key="2">
    <source>
        <dbReference type="Proteomes" id="UP001341840"/>
    </source>
</evidence>
<proteinExistence type="predicted"/>
<evidence type="ECO:0000313" key="1">
    <source>
        <dbReference type="EMBL" id="MED6118970.1"/>
    </source>
</evidence>
<protein>
    <recommendedName>
        <fullName evidence="3">RNase H type-1 domain-containing protein</fullName>
    </recommendedName>
</protein>
<gene>
    <name evidence="1" type="ORF">PIB30_007860</name>
</gene>
<reference evidence="1 2" key="1">
    <citation type="journal article" date="2023" name="Plants (Basel)">
        <title>Bridging the Gap: Combining Genomics and Transcriptomics Approaches to Understand Stylosanthes scabra, an Orphan Legume from the Brazilian Caatinga.</title>
        <authorList>
            <person name="Ferreira-Neto J.R.C."/>
            <person name="da Silva M.D."/>
            <person name="Binneck E."/>
            <person name="de Melo N.F."/>
            <person name="da Silva R.H."/>
            <person name="de Melo A.L.T.M."/>
            <person name="Pandolfi V."/>
            <person name="Bustamante F.O."/>
            <person name="Brasileiro-Vidal A.C."/>
            <person name="Benko-Iseppon A.M."/>
        </authorList>
    </citation>
    <scope>NUCLEOTIDE SEQUENCE [LARGE SCALE GENOMIC DNA]</scope>
    <source>
        <tissue evidence="1">Leaves</tissue>
    </source>
</reference>
<dbReference type="EMBL" id="JASCZI010030225">
    <property type="protein sequence ID" value="MED6118970.1"/>
    <property type="molecule type" value="Genomic_DNA"/>
</dbReference>
<accession>A0ABU6R4M4</accession>
<sequence>MYQMQTTIFPSSVYPRIDMMLCQFLWKGKVGVRGLNLVKWSTVVTPKRFGGLDYVLRAIMFINSDTNDSRKAGWFWTSNATKIFTVKDGMSGWLSVSICGNPLKIGYGYGDLSDPWNFDRIILLCRKSAQKFSVASSITHSSLLFGPYSSWIPPPLFSIKVNCDESFLPNGHLVGFGCVAGDSQGKWLMGCFGSVNETLVENSELLAIWHGLCWPGKRVNGQ</sequence>
<keyword evidence="2" id="KW-1185">Reference proteome</keyword>
<dbReference type="Proteomes" id="UP001341840">
    <property type="component" value="Unassembled WGS sequence"/>
</dbReference>
<name>A0ABU6R4M4_9FABA</name>
<comment type="caution">
    <text evidence="1">The sequence shown here is derived from an EMBL/GenBank/DDBJ whole genome shotgun (WGS) entry which is preliminary data.</text>
</comment>